<dbReference type="AlphaFoldDB" id="A0A016X1V8"/>
<keyword evidence="3" id="KW-1185">Reference proteome</keyword>
<comment type="caution">
    <text evidence="2">The sequence shown here is derived from an EMBL/GenBank/DDBJ whole genome shotgun (WGS) entry which is preliminary data.</text>
</comment>
<name>A0A016X1V8_9BILA</name>
<proteinExistence type="predicted"/>
<feature type="region of interest" description="Disordered" evidence="1">
    <location>
        <begin position="1"/>
        <end position="37"/>
    </location>
</feature>
<dbReference type="EMBL" id="JARK01000026">
    <property type="protein sequence ID" value="EYC45492.1"/>
    <property type="molecule type" value="Genomic_DNA"/>
</dbReference>
<dbReference type="Proteomes" id="UP000024635">
    <property type="component" value="Unassembled WGS sequence"/>
</dbReference>
<reference evidence="3" key="1">
    <citation type="journal article" date="2015" name="Nat. Genet.">
        <title>The genome and transcriptome of the zoonotic hookworm Ancylostoma ceylanicum identify infection-specific gene families.</title>
        <authorList>
            <person name="Schwarz E.M."/>
            <person name="Hu Y."/>
            <person name="Antoshechkin I."/>
            <person name="Miller M.M."/>
            <person name="Sternberg P.W."/>
            <person name="Aroian R.V."/>
        </authorList>
    </citation>
    <scope>NUCLEOTIDE SEQUENCE</scope>
    <source>
        <strain evidence="3">HY135</strain>
    </source>
</reference>
<gene>
    <name evidence="2" type="primary">Acey_s0426.g1262</name>
    <name evidence="2" type="ORF">Y032_0426g1262</name>
</gene>
<evidence type="ECO:0000313" key="3">
    <source>
        <dbReference type="Proteomes" id="UP000024635"/>
    </source>
</evidence>
<evidence type="ECO:0000256" key="1">
    <source>
        <dbReference type="SAM" id="MobiDB-lite"/>
    </source>
</evidence>
<sequence length="138" mass="15487">MSPSTKSFRVLRHPLFERPPRADAGPVAPSTSKLPQGTTKVRNLDARNIGNMAKVKVTSEQGGGVYKVEIEDEIRAPFIGQRTTYHCARGDTVRMPKECKLKVQESYLLIDDGDIVKKYKQLKTGEKQFLEVVRIRSG</sequence>
<protein>
    <submittedName>
        <fullName evidence="2">Uncharacterized protein</fullName>
    </submittedName>
</protein>
<evidence type="ECO:0000313" key="2">
    <source>
        <dbReference type="EMBL" id="EYC45492.1"/>
    </source>
</evidence>
<accession>A0A016X1V8</accession>
<organism evidence="2 3">
    <name type="scientific">Ancylostoma ceylanicum</name>
    <dbReference type="NCBI Taxonomy" id="53326"/>
    <lineage>
        <taxon>Eukaryota</taxon>
        <taxon>Metazoa</taxon>
        <taxon>Ecdysozoa</taxon>
        <taxon>Nematoda</taxon>
        <taxon>Chromadorea</taxon>
        <taxon>Rhabditida</taxon>
        <taxon>Rhabditina</taxon>
        <taxon>Rhabditomorpha</taxon>
        <taxon>Strongyloidea</taxon>
        <taxon>Ancylostomatidae</taxon>
        <taxon>Ancylostomatinae</taxon>
        <taxon>Ancylostoma</taxon>
    </lineage>
</organism>